<evidence type="ECO:0000313" key="2">
    <source>
        <dbReference type="Proteomes" id="UP001157138"/>
    </source>
</evidence>
<proteinExistence type="predicted"/>
<protein>
    <recommendedName>
        <fullName evidence="3">Major capsid protein E</fullName>
    </recommendedName>
</protein>
<comment type="caution">
    <text evidence="1">The sequence shown here is derived from an EMBL/GenBank/DDBJ whole genome shotgun (WGS) entry which is preliminary data.</text>
</comment>
<organism evidence="1 2">
    <name type="scientific">Vibrio zhanjiangensis</name>
    <dbReference type="NCBI Taxonomy" id="1046128"/>
    <lineage>
        <taxon>Bacteria</taxon>
        <taxon>Pseudomonadati</taxon>
        <taxon>Pseudomonadota</taxon>
        <taxon>Gammaproteobacteria</taxon>
        <taxon>Vibrionales</taxon>
        <taxon>Vibrionaceae</taxon>
        <taxon>Vibrio</taxon>
    </lineage>
</organism>
<reference evidence="2" key="1">
    <citation type="journal article" date="2019" name="Int. J. Syst. Evol. Microbiol.">
        <title>The Global Catalogue of Microorganisms (GCM) 10K type strain sequencing project: providing services to taxonomists for standard genome sequencing and annotation.</title>
        <authorList>
            <consortium name="The Broad Institute Genomics Platform"/>
            <consortium name="The Broad Institute Genome Sequencing Center for Infectious Disease"/>
            <person name="Wu L."/>
            <person name="Ma J."/>
        </authorList>
    </citation>
    <scope>NUCLEOTIDE SEQUENCE [LARGE SCALE GENOMIC DNA]</scope>
    <source>
        <strain evidence="2">NBRC 108723</strain>
    </source>
</reference>
<accession>A0ABQ6F4Q2</accession>
<sequence>MPQLATIFDHEAFSLTSLTTGYNSADHIDADVLNLFEVENVEHRNVMIVKAGKSLQVLMPGEIGQHPNIDKHDAESAVPVHLIRYPFDTNIVPDDLSRVASIQDKKIKATELAVLVKSHMTKHKANHRYTSAFTAYTALKGKVKNAKGVVLVDLFKVMGVTERKVDLKLGTAGTDVPKLLKELRKDTMKFAKDHGHLTLKGVECRVGQDFIERILTHASIKDFYSEEIHAKRVVQFADDPSKINICGIEFITDEADAVCEEGASYPKGAKGLFGMLRAPADVMSSSSASNRECHITKEPMKHDEGLEIRSRAIYLPICRDPKLLSGIYSSN</sequence>
<keyword evidence="2" id="KW-1185">Reference proteome</keyword>
<dbReference type="Pfam" id="PF03864">
    <property type="entry name" value="Phage_cap_E"/>
    <property type="match status" value="1"/>
</dbReference>
<dbReference type="Proteomes" id="UP001157138">
    <property type="component" value="Unassembled WGS sequence"/>
</dbReference>
<dbReference type="RefSeq" id="WP_284194356.1">
    <property type="nucleotide sequence ID" value="NZ_BSPW01000124.1"/>
</dbReference>
<gene>
    <name evidence="1" type="ORF">GCM10007938_43130</name>
</gene>
<dbReference type="InterPro" id="IPR005564">
    <property type="entry name" value="Major_capsid_GpE"/>
</dbReference>
<name>A0ABQ6F4Q2_9VIBR</name>
<dbReference type="EMBL" id="BSPW01000124">
    <property type="protein sequence ID" value="GLT20528.1"/>
    <property type="molecule type" value="Genomic_DNA"/>
</dbReference>
<evidence type="ECO:0000313" key="1">
    <source>
        <dbReference type="EMBL" id="GLT20528.1"/>
    </source>
</evidence>
<evidence type="ECO:0008006" key="3">
    <source>
        <dbReference type="Google" id="ProtNLM"/>
    </source>
</evidence>